<dbReference type="Proteomes" id="UP000467105">
    <property type="component" value="Chromosome"/>
</dbReference>
<organism evidence="2 3">
    <name type="scientific">Mycobacterium parmense</name>
    <dbReference type="NCBI Taxonomy" id="185642"/>
    <lineage>
        <taxon>Bacteria</taxon>
        <taxon>Bacillati</taxon>
        <taxon>Actinomycetota</taxon>
        <taxon>Actinomycetes</taxon>
        <taxon>Mycobacteriales</taxon>
        <taxon>Mycobacteriaceae</taxon>
        <taxon>Mycobacterium</taxon>
        <taxon>Mycobacterium simiae complex</taxon>
    </lineage>
</organism>
<keyword evidence="3" id="KW-1185">Reference proteome</keyword>
<dbReference type="RefSeq" id="WP_139825892.1">
    <property type="nucleotide sequence ID" value="NZ_AP022614.1"/>
</dbReference>
<feature type="compositionally biased region" description="Low complexity" evidence="1">
    <location>
        <begin position="35"/>
        <end position="44"/>
    </location>
</feature>
<name>A0A7I7YYI3_9MYCO</name>
<dbReference type="AlphaFoldDB" id="A0A7I7YYI3"/>
<evidence type="ECO:0000313" key="2">
    <source>
        <dbReference type="EMBL" id="BBZ46729.1"/>
    </source>
</evidence>
<reference evidence="2 3" key="1">
    <citation type="journal article" date="2019" name="Emerg. Microbes Infect.">
        <title>Comprehensive subspecies identification of 175 nontuberculous mycobacteria species based on 7547 genomic profiles.</title>
        <authorList>
            <person name="Matsumoto Y."/>
            <person name="Kinjo T."/>
            <person name="Motooka D."/>
            <person name="Nabeya D."/>
            <person name="Jung N."/>
            <person name="Uechi K."/>
            <person name="Horii T."/>
            <person name="Iida T."/>
            <person name="Fujita J."/>
            <person name="Nakamura S."/>
        </authorList>
    </citation>
    <scope>NUCLEOTIDE SEQUENCE [LARGE SCALE GENOMIC DNA]</scope>
    <source>
        <strain evidence="2 3">JCM 14742</strain>
    </source>
</reference>
<gene>
    <name evidence="2" type="ORF">MPRM_40100</name>
</gene>
<dbReference type="EMBL" id="AP022614">
    <property type="protein sequence ID" value="BBZ46729.1"/>
    <property type="molecule type" value="Genomic_DNA"/>
</dbReference>
<feature type="region of interest" description="Disordered" evidence="1">
    <location>
        <begin position="34"/>
        <end position="61"/>
    </location>
</feature>
<accession>A0A7I7YYI3</accession>
<proteinExistence type="predicted"/>
<sequence length="61" mass="5517">MRSEVKGWLALLGGAGVLVLAIVSGAGAENPAIGPSITPVASSSPAPPPPAAGIGGAGSGG</sequence>
<evidence type="ECO:0000313" key="3">
    <source>
        <dbReference type="Proteomes" id="UP000467105"/>
    </source>
</evidence>
<evidence type="ECO:0000256" key="1">
    <source>
        <dbReference type="SAM" id="MobiDB-lite"/>
    </source>
</evidence>
<protein>
    <submittedName>
        <fullName evidence="2">Uncharacterized protein</fullName>
    </submittedName>
</protein>